<keyword evidence="8" id="KW-1185">Reference proteome</keyword>
<evidence type="ECO:0000313" key="8">
    <source>
        <dbReference type="Proteomes" id="UP000789390"/>
    </source>
</evidence>
<accession>A0A8J2RMK7</accession>
<feature type="domain" description="RRM" evidence="5">
    <location>
        <begin position="444"/>
        <end position="525"/>
    </location>
</feature>
<feature type="compositionally biased region" description="Polar residues" evidence="4">
    <location>
        <begin position="342"/>
        <end position="354"/>
    </location>
</feature>
<name>A0A8J2RMK7_9CRUS</name>
<feature type="compositionally biased region" description="Gly residues" evidence="4">
    <location>
        <begin position="539"/>
        <end position="558"/>
    </location>
</feature>
<dbReference type="GO" id="GO:0003729">
    <property type="term" value="F:mRNA binding"/>
    <property type="evidence" value="ECO:0007669"/>
    <property type="project" value="TreeGrafter"/>
</dbReference>
<reference evidence="7" key="1">
    <citation type="submission" date="2021-11" db="EMBL/GenBank/DDBJ databases">
        <authorList>
            <person name="Schell T."/>
        </authorList>
    </citation>
    <scope>NUCLEOTIDE SEQUENCE</scope>
    <source>
        <strain evidence="7">M5</strain>
    </source>
</reference>
<evidence type="ECO:0000313" key="7">
    <source>
        <dbReference type="EMBL" id="CAH0106000.1"/>
    </source>
</evidence>
<dbReference type="PROSITE" id="PS50102">
    <property type="entry name" value="RRM"/>
    <property type="match status" value="1"/>
</dbReference>
<feature type="domain" description="NTF2" evidence="6">
    <location>
        <begin position="12"/>
        <end position="130"/>
    </location>
</feature>
<evidence type="ECO:0000256" key="4">
    <source>
        <dbReference type="SAM" id="MobiDB-lite"/>
    </source>
</evidence>
<feature type="compositionally biased region" description="Low complexity" evidence="4">
    <location>
        <begin position="559"/>
        <end position="574"/>
    </location>
</feature>
<dbReference type="InterPro" id="IPR032710">
    <property type="entry name" value="NTF2-like_dom_sf"/>
</dbReference>
<keyword evidence="2 3" id="KW-0694">RNA-binding</keyword>
<feature type="region of interest" description="Disordered" evidence="4">
    <location>
        <begin position="507"/>
        <end position="598"/>
    </location>
</feature>
<dbReference type="InterPro" id="IPR035979">
    <property type="entry name" value="RBD_domain_sf"/>
</dbReference>
<dbReference type="Gene3D" id="3.30.70.330">
    <property type="match status" value="1"/>
</dbReference>
<evidence type="ECO:0000259" key="5">
    <source>
        <dbReference type="PROSITE" id="PS50102"/>
    </source>
</evidence>
<dbReference type="EMBL" id="CAKKLH010000212">
    <property type="protein sequence ID" value="CAH0106000.1"/>
    <property type="molecule type" value="Genomic_DNA"/>
</dbReference>
<feature type="compositionally biased region" description="Low complexity" evidence="4">
    <location>
        <begin position="321"/>
        <end position="341"/>
    </location>
</feature>
<dbReference type="SUPFAM" id="SSF54928">
    <property type="entry name" value="RNA-binding domain, RBD"/>
    <property type="match status" value="1"/>
</dbReference>
<evidence type="ECO:0000256" key="2">
    <source>
        <dbReference type="ARBA" id="ARBA00022884"/>
    </source>
</evidence>
<feature type="compositionally biased region" description="Basic and acidic residues" evidence="4">
    <location>
        <begin position="514"/>
        <end position="524"/>
    </location>
</feature>
<dbReference type="PANTHER" id="PTHR10693">
    <property type="entry name" value="RAS GTPASE-ACTIVATING PROTEIN-BINDING PROTEIN"/>
    <property type="match status" value="1"/>
</dbReference>
<dbReference type="SMART" id="SM00360">
    <property type="entry name" value="RRM"/>
    <property type="match status" value="1"/>
</dbReference>
<sequence length="598" mass="64818">MVMEAVPSPQCVGREFVRQYYTLLNKAPLHLHRFYNHDSSFVHGGLKERLPEEVHGQQQIHQKIMELDFHDCKAKILLVDSHRTLENGVVVQVSGELSNNGQPMRRFVQTFVLAPQSAKKYYVRNDIFRYQDDAFFDDEDGVEDRPVENENEVQQPRPAPVEVNHAPVAPTVVPQPTVQPAELTTVHASGMNGSDQHVEEDIRQRTTPSVTTYTAPPVQQPEPVQQVSRPPKVVTPPTAVTAAPPPPEKFEAAPEPVREPEPPTVPEPAPAKRAPETVVASNPSAPTEPKTFANLFKNPGTLNGTTTGLPSTVPPFGSGKSTTTSSTSAAAVPTPTPATQTNESTSAPNINGNESFPAAGHTQPQRNNYQRSARPPAMGNGRTGSGPGSYNNRDQDRGEKGERWSDNRAPSRDSTEEFGEWKQPNGDGYQRDKDREFRRYDDNLQVFVGNIPHVTTEEALKELFERFGPVLDVRIHGKNGIRAAGGRAPLYAFVVFESPKAAEAALADKPMLNGDHRLNVEPKRRNNPSNSSGPRDGQRGGSMNRGGGMGGPGRGGRPMGSMGMGMNSGPPREGGNSGGGGRGMGSGGGRGGYMPRRQ</sequence>
<evidence type="ECO:0000259" key="6">
    <source>
        <dbReference type="PROSITE" id="PS50177"/>
    </source>
</evidence>
<dbReference type="GO" id="GO:0005829">
    <property type="term" value="C:cytosol"/>
    <property type="evidence" value="ECO:0007669"/>
    <property type="project" value="TreeGrafter"/>
</dbReference>
<dbReference type="AlphaFoldDB" id="A0A8J2RMK7"/>
<dbReference type="CDD" id="cd00780">
    <property type="entry name" value="NTF2"/>
    <property type="match status" value="1"/>
</dbReference>
<dbReference type="GO" id="GO:1990904">
    <property type="term" value="C:ribonucleoprotein complex"/>
    <property type="evidence" value="ECO:0007669"/>
    <property type="project" value="TreeGrafter"/>
</dbReference>
<dbReference type="Pfam" id="PF00076">
    <property type="entry name" value="RRM_1"/>
    <property type="match status" value="1"/>
</dbReference>
<comment type="subcellular location">
    <subcellularLocation>
        <location evidence="1">Cytoplasm</location>
        <location evidence="1">Stress granule</location>
    </subcellularLocation>
</comment>
<protein>
    <recommendedName>
        <fullName evidence="9">Ras GTPase-activating protein-binding protein 2</fullName>
    </recommendedName>
</protein>
<feature type="compositionally biased region" description="Low complexity" evidence="4">
    <location>
        <begin position="221"/>
        <end position="242"/>
    </location>
</feature>
<feature type="region of interest" description="Disordered" evidence="4">
    <location>
        <begin position="211"/>
        <end position="433"/>
    </location>
</feature>
<evidence type="ECO:0008006" key="9">
    <source>
        <dbReference type="Google" id="ProtNLM"/>
    </source>
</evidence>
<evidence type="ECO:0000256" key="1">
    <source>
        <dbReference type="ARBA" id="ARBA00004210"/>
    </source>
</evidence>
<organism evidence="7 8">
    <name type="scientific">Daphnia galeata</name>
    <dbReference type="NCBI Taxonomy" id="27404"/>
    <lineage>
        <taxon>Eukaryota</taxon>
        <taxon>Metazoa</taxon>
        <taxon>Ecdysozoa</taxon>
        <taxon>Arthropoda</taxon>
        <taxon>Crustacea</taxon>
        <taxon>Branchiopoda</taxon>
        <taxon>Diplostraca</taxon>
        <taxon>Cladocera</taxon>
        <taxon>Anomopoda</taxon>
        <taxon>Daphniidae</taxon>
        <taxon>Daphnia</taxon>
    </lineage>
</organism>
<dbReference type="InterPro" id="IPR039539">
    <property type="entry name" value="Ras_GTPase_bind_prot"/>
</dbReference>
<dbReference type="PROSITE" id="PS50177">
    <property type="entry name" value="NTF2_DOMAIN"/>
    <property type="match status" value="1"/>
</dbReference>
<dbReference type="Gene3D" id="3.10.450.50">
    <property type="match status" value="1"/>
</dbReference>
<dbReference type="InterPro" id="IPR000504">
    <property type="entry name" value="RRM_dom"/>
</dbReference>
<feature type="compositionally biased region" description="Polar residues" evidence="4">
    <location>
        <begin position="362"/>
        <end position="371"/>
    </location>
</feature>
<dbReference type="InterPro" id="IPR012677">
    <property type="entry name" value="Nucleotide-bd_a/b_plait_sf"/>
</dbReference>
<gene>
    <name evidence="7" type="ORF">DGAL_LOCUS9148</name>
</gene>
<evidence type="ECO:0000256" key="3">
    <source>
        <dbReference type="PROSITE-ProRule" id="PRU00176"/>
    </source>
</evidence>
<dbReference type="FunFam" id="3.10.450.50:FF:000010">
    <property type="entry name" value="Ras GTPase-activating protein-binding protein"/>
    <property type="match status" value="1"/>
</dbReference>
<dbReference type="SUPFAM" id="SSF54427">
    <property type="entry name" value="NTF2-like"/>
    <property type="match status" value="1"/>
</dbReference>
<feature type="compositionally biased region" description="Basic and acidic residues" evidence="4">
    <location>
        <begin position="393"/>
        <end position="415"/>
    </location>
</feature>
<dbReference type="Pfam" id="PF02136">
    <property type="entry name" value="NTF2"/>
    <property type="match status" value="1"/>
</dbReference>
<feature type="region of interest" description="Disordered" evidence="4">
    <location>
        <begin position="138"/>
        <end position="162"/>
    </location>
</feature>
<feature type="compositionally biased region" description="Basic and acidic residues" evidence="4">
    <location>
        <begin position="248"/>
        <end position="261"/>
    </location>
</feature>
<feature type="compositionally biased region" description="Gly residues" evidence="4">
    <location>
        <begin position="575"/>
        <end position="592"/>
    </location>
</feature>
<proteinExistence type="predicted"/>
<dbReference type="InterPro" id="IPR002075">
    <property type="entry name" value="NTF2_dom"/>
</dbReference>
<feature type="compositionally biased region" description="Low complexity" evidence="4">
    <location>
        <begin position="298"/>
        <end position="310"/>
    </location>
</feature>
<dbReference type="OrthoDB" id="339151at2759"/>
<comment type="caution">
    <text evidence="7">The sequence shown here is derived from an EMBL/GenBank/DDBJ whole genome shotgun (WGS) entry which is preliminary data.</text>
</comment>
<dbReference type="GO" id="GO:0010494">
    <property type="term" value="C:cytoplasmic stress granule"/>
    <property type="evidence" value="ECO:0007669"/>
    <property type="project" value="UniProtKB-SubCell"/>
</dbReference>
<dbReference type="Proteomes" id="UP000789390">
    <property type="component" value="Unassembled WGS sequence"/>
</dbReference>
<dbReference type="PANTHER" id="PTHR10693:SF20">
    <property type="entry name" value="AT27578P"/>
    <property type="match status" value="1"/>
</dbReference>
<dbReference type="InterPro" id="IPR018222">
    <property type="entry name" value="Nuclear_transport_factor_2_euk"/>
</dbReference>